<sequence>MILVFDLTSRPNERWFSFSPTSAARTQSEDTALNLTTDSLQWWRRSLPKHTGNAARLIGVGTPTSMISSEMIPWELELASTAHLITEKPKLKEHRGLFKASFSANLRESFLTCVKCLGNMSLASPVQGKTSDAYAVAEHVRSPSA</sequence>
<keyword evidence="2" id="KW-1185">Reference proteome</keyword>
<reference evidence="1 2" key="1">
    <citation type="submission" date="2015-06" db="EMBL/GenBank/DDBJ databases">
        <title>Survival trade-offs in plant roots during colonization by closely related pathogenic and mutualistic fungi.</title>
        <authorList>
            <person name="Hacquard S."/>
            <person name="Kracher B."/>
            <person name="Hiruma K."/>
            <person name="Weinman A."/>
            <person name="Muench P."/>
            <person name="Garrido Oter R."/>
            <person name="Ver Loren van Themaat E."/>
            <person name="Dallerey J.-F."/>
            <person name="Damm U."/>
            <person name="Henrissat B."/>
            <person name="Lespinet O."/>
            <person name="Thon M."/>
            <person name="Kemen E."/>
            <person name="McHardy A.C."/>
            <person name="Schulze-Lefert P."/>
            <person name="O'Connell R.J."/>
        </authorList>
    </citation>
    <scope>NUCLEOTIDE SEQUENCE [LARGE SCALE GENOMIC DNA]</scope>
    <source>
        <strain evidence="1 2">MAFF 238704</strain>
    </source>
</reference>
<dbReference type="AlphaFoldDB" id="A0A167DCV0"/>
<protein>
    <submittedName>
        <fullName evidence="1">Uncharacterized protein</fullName>
    </submittedName>
</protein>
<dbReference type="Proteomes" id="UP000076584">
    <property type="component" value="Unassembled WGS sequence"/>
</dbReference>
<name>A0A167DCV0_COLIC</name>
<comment type="caution">
    <text evidence="1">The sequence shown here is derived from an EMBL/GenBank/DDBJ whole genome shotgun (WGS) entry which is preliminary data.</text>
</comment>
<proteinExistence type="predicted"/>
<dbReference type="EMBL" id="LFIW01001087">
    <property type="protein sequence ID" value="KZL83704.1"/>
    <property type="molecule type" value="Genomic_DNA"/>
</dbReference>
<accession>A0A167DCV0</accession>
<evidence type="ECO:0000313" key="1">
    <source>
        <dbReference type="EMBL" id="KZL83704.1"/>
    </source>
</evidence>
<evidence type="ECO:0000313" key="2">
    <source>
        <dbReference type="Proteomes" id="UP000076584"/>
    </source>
</evidence>
<gene>
    <name evidence="1" type="ORF">CI238_07717</name>
</gene>
<organism evidence="1 2">
    <name type="scientific">Colletotrichum incanum</name>
    <name type="common">Soybean anthracnose fungus</name>
    <dbReference type="NCBI Taxonomy" id="1573173"/>
    <lineage>
        <taxon>Eukaryota</taxon>
        <taxon>Fungi</taxon>
        <taxon>Dikarya</taxon>
        <taxon>Ascomycota</taxon>
        <taxon>Pezizomycotina</taxon>
        <taxon>Sordariomycetes</taxon>
        <taxon>Hypocreomycetidae</taxon>
        <taxon>Glomerellales</taxon>
        <taxon>Glomerellaceae</taxon>
        <taxon>Colletotrichum</taxon>
        <taxon>Colletotrichum spaethianum species complex</taxon>
    </lineage>
</organism>